<dbReference type="InterPro" id="IPR001478">
    <property type="entry name" value="PDZ"/>
</dbReference>
<keyword evidence="3" id="KW-1185">Reference proteome</keyword>
<dbReference type="Gene3D" id="2.30.42.10">
    <property type="match status" value="1"/>
</dbReference>
<dbReference type="EMBL" id="JAENIO010000020">
    <property type="protein sequence ID" value="MBK1834236.1"/>
    <property type="molecule type" value="Genomic_DNA"/>
</dbReference>
<proteinExistence type="predicted"/>
<feature type="domain" description="PDZ" evidence="1">
    <location>
        <begin position="73"/>
        <end position="164"/>
    </location>
</feature>
<protein>
    <submittedName>
        <fullName evidence="2">PDZ domain-containing protein</fullName>
    </submittedName>
</protein>
<gene>
    <name evidence="2" type="ORF">JIN78_09210</name>
</gene>
<accession>A0A934RRD4</accession>
<sequence length="332" mass="36348">MNQIGRAVLFLSLAPATSLWSVERPSHLDETPHELQTDFESDAPGAGEEAITSLPEAVPPVPEKKVAIVEALPVAEERRDEGTPYLGVGSKPVDELVASHLGLSHGIVVIQVHEGSGAFKAGLRKNDILLSFDGRELRTPLDLRDAVRARGVGDEVTVAFLRKGEESEARVALEARPEGLPGFVPPKVEEMGQLQEIWPGGGELPAEAREEINRLREMLEKDFNDVDLGLRLNEILEGELPQGEGQVDLEIGAESSVTWSDGQGTITLKTRSGESEVKVRDHDGRVIFEGPWQTDGDKAAASPEVRERIESMGIRRKGNHLKFWMNQFPGNR</sequence>
<comment type="caution">
    <text evidence="2">The sequence shown here is derived from an EMBL/GenBank/DDBJ whole genome shotgun (WGS) entry which is preliminary data.</text>
</comment>
<dbReference type="Pfam" id="PF13180">
    <property type="entry name" value="PDZ_2"/>
    <property type="match status" value="1"/>
</dbReference>
<evidence type="ECO:0000259" key="1">
    <source>
        <dbReference type="PROSITE" id="PS50106"/>
    </source>
</evidence>
<dbReference type="PROSITE" id="PS50106">
    <property type="entry name" value="PDZ"/>
    <property type="match status" value="1"/>
</dbReference>
<name>A0A934RRD4_9BACT</name>
<reference evidence="2" key="1">
    <citation type="submission" date="2021-01" db="EMBL/GenBank/DDBJ databases">
        <title>Modified the classification status of verrucomicrobia.</title>
        <authorList>
            <person name="Feng X."/>
        </authorList>
    </citation>
    <scope>NUCLEOTIDE SEQUENCE</scope>
    <source>
        <strain evidence="2">KCTC 12986</strain>
    </source>
</reference>
<dbReference type="SUPFAM" id="SSF50156">
    <property type="entry name" value="PDZ domain-like"/>
    <property type="match status" value="1"/>
</dbReference>
<evidence type="ECO:0000313" key="2">
    <source>
        <dbReference type="EMBL" id="MBK1834236.1"/>
    </source>
</evidence>
<dbReference type="InterPro" id="IPR036034">
    <property type="entry name" value="PDZ_sf"/>
</dbReference>
<dbReference type="SMART" id="SM00228">
    <property type="entry name" value="PDZ"/>
    <property type="match status" value="1"/>
</dbReference>
<organism evidence="2 3">
    <name type="scientific">Roseibacillus ishigakijimensis</name>
    <dbReference type="NCBI Taxonomy" id="454146"/>
    <lineage>
        <taxon>Bacteria</taxon>
        <taxon>Pseudomonadati</taxon>
        <taxon>Verrucomicrobiota</taxon>
        <taxon>Verrucomicrobiia</taxon>
        <taxon>Verrucomicrobiales</taxon>
        <taxon>Verrucomicrobiaceae</taxon>
        <taxon>Roseibacillus</taxon>
    </lineage>
</organism>
<dbReference type="AlphaFoldDB" id="A0A934RRD4"/>
<evidence type="ECO:0000313" key="3">
    <source>
        <dbReference type="Proteomes" id="UP000604083"/>
    </source>
</evidence>
<dbReference type="Proteomes" id="UP000604083">
    <property type="component" value="Unassembled WGS sequence"/>
</dbReference>
<dbReference type="RefSeq" id="WP_200391672.1">
    <property type="nucleotide sequence ID" value="NZ_JAENIO010000020.1"/>
</dbReference>